<reference evidence="2 3" key="1">
    <citation type="submission" date="2019-02" db="EMBL/GenBank/DDBJ databases">
        <title>Deep-cultivation of Planctomycetes and their phenomic and genomic characterization uncovers novel biology.</title>
        <authorList>
            <person name="Wiegand S."/>
            <person name="Jogler M."/>
            <person name="Boedeker C."/>
            <person name="Pinto D."/>
            <person name="Vollmers J."/>
            <person name="Rivas-Marin E."/>
            <person name="Kohn T."/>
            <person name="Peeters S.H."/>
            <person name="Heuer A."/>
            <person name="Rast P."/>
            <person name="Oberbeckmann S."/>
            <person name="Bunk B."/>
            <person name="Jeske O."/>
            <person name="Meyerdierks A."/>
            <person name="Storesund J.E."/>
            <person name="Kallscheuer N."/>
            <person name="Luecker S."/>
            <person name="Lage O.M."/>
            <person name="Pohl T."/>
            <person name="Merkel B.J."/>
            <person name="Hornburger P."/>
            <person name="Mueller R.-W."/>
            <person name="Bruemmer F."/>
            <person name="Labrenz M."/>
            <person name="Spormann A.M."/>
            <person name="Op Den Camp H."/>
            <person name="Overmann J."/>
            <person name="Amann R."/>
            <person name="Jetten M.S.M."/>
            <person name="Mascher T."/>
            <person name="Medema M.H."/>
            <person name="Devos D.P."/>
            <person name="Kaster A.-K."/>
            <person name="Ovreas L."/>
            <person name="Rohde M."/>
            <person name="Galperin M.Y."/>
            <person name="Jogler C."/>
        </authorList>
    </citation>
    <scope>NUCLEOTIDE SEQUENCE [LARGE SCALE GENOMIC DNA]</scope>
    <source>
        <strain evidence="2 3">CA85</strain>
    </source>
</reference>
<protein>
    <recommendedName>
        <fullName evidence="1">Transposase DDE domain-containing protein</fullName>
    </recommendedName>
</protein>
<evidence type="ECO:0000313" key="3">
    <source>
        <dbReference type="Proteomes" id="UP000318053"/>
    </source>
</evidence>
<dbReference type="Proteomes" id="UP000318053">
    <property type="component" value="Unassembled WGS sequence"/>
</dbReference>
<dbReference type="RefSeq" id="WP_146393423.1">
    <property type="nucleotide sequence ID" value="NZ_SJPK01000018.1"/>
</dbReference>
<dbReference type="InterPro" id="IPR025668">
    <property type="entry name" value="Tnp_DDE_dom"/>
</dbReference>
<feature type="domain" description="Transposase DDE" evidence="1">
    <location>
        <begin position="421"/>
        <end position="536"/>
    </location>
</feature>
<keyword evidence="3" id="KW-1185">Reference proteome</keyword>
<dbReference type="OrthoDB" id="227425at2"/>
<evidence type="ECO:0000313" key="2">
    <source>
        <dbReference type="EMBL" id="TWT56003.1"/>
    </source>
</evidence>
<gene>
    <name evidence="2" type="ORF">CA85_45940</name>
</gene>
<evidence type="ECO:0000259" key="1">
    <source>
        <dbReference type="Pfam" id="PF13751"/>
    </source>
</evidence>
<accession>A0A5C5X1I7</accession>
<sequence>MRYQQDPSQTELFDFYEQILSPVGYRRLLNGWQHLFRTAILRLMPVGRLAERFDPAIGRPTKELYSVAALLFVMEFRDWTHQEAADAYMFNVDVQYALNLRPENQSLCRRTIERYIELFREDELAADIMNDVTAELVKLLELDVSKQRLDSTHIESNMAKFGRIRLMVTAIKRFLTQIKRHDEGSYNALPRSVRDRYEAGANALFGWKKLEDDEIDTLRQSVAEDLLYLVERYRRNRKHHQRSTYLAMAKILEQQCEITDGTVELKKNTGGDVICNSSDVDATFDGHKGSGYQVQLSETYSSENCVQLIVAAHVETACTHDSHAIGWLLDHYQSQGGSMPQTLLADTAYGSDDNFQKCANGASWTSPLKPDHEATSAPVVKLVSPTSGKVSEAETLSPNASKPLTTLDFPYDASVNRFTHCPAGKELHRAHYRKMHDQHHLLMLSDDCRSCPLRSRCPMQGDPMLYDMRIDGKDLRLAQRRQAEETDTFRREYRKRGGIEATNSILKRVTGLSRLRVRGRPAMTTSTLLKVAGWNVLQATRGHRSRQKSLSAA</sequence>
<name>A0A5C5X1I7_9BACT</name>
<dbReference type="AlphaFoldDB" id="A0A5C5X1I7"/>
<dbReference type="Pfam" id="PF13751">
    <property type="entry name" value="DDE_Tnp_1_6"/>
    <property type="match status" value="1"/>
</dbReference>
<dbReference type="PANTHER" id="PTHR33408:SF2">
    <property type="entry name" value="TRANSPOSASE DDE DOMAIN-CONTAINING PROTEIN"/>
    <property type="match status" value="1"/>
</dbReference>
<dbReference type="PANTHER" id="PTHR33408">
    <property type="entry name" value="TRANSPOSASE"/>
    <property type="match status" value="1"/>
</dbReference>
<dbReference type="EMBL" id="SJPK01000018">
    <property type="protein sequence ID" value="TWT56003.1"/>
    <property type="molecule type" value="Genomic_DNA"/>
</dbReference>
<organism evidence="2 3">
    <name type="scientific">Allorhodopirellula solitaria</name>
    <dbReference type="NCBI Taxonomy" id="2527987"/>
    <lineage>
        <taxon>Bacteria</taxon>
        <taxon>Pseudomonadati</taxon>
        <taxon>Planctomycetota</taxon>
        <taxon>Planctomycetia</taxon>
        <taxon>Pirellulales</taxon>
        <taxon>Pirellulaceae</taxon>
        <taxon>Allorhodopirellula</taxon>
    </lineage>
</organism>
<proteinExistence type="predicted"/>
<comment type="caution">
    <text evidence="2">The sequence shown here is derived from an EMBL/GenBank/DDBJ whole genome shotgun (WGS) entry which is preliminary data.</text>
</comment>